<dbReference type="CDD" id="cd16917">
    <property type="entry name" value="HATPase_UhpB-NarQ-NarX-like"/>
    <property type="match status" value="1"/>
</dbReference>
<dbReference type="PANTHER" id="PTHR24421">
    <property type="entry name" value="NITRATE/NITRITE SENSOR PROTEIN NARX-RELATED"/>
    <property type="match status" value="1"/>
</dbReference>
<evidence type="ECO:0000313" key="13">
    <source>
        <dbReference type="Proteomes" id="UP001596011"/>
    </source>
</evidence>
<feature type="domain" description="Histidine kinase/HSP90-like ATPase" evidence="11">
    <location>
        <begin position="323"/>
        <end position="428"/>
    </location>
</feature>
<dbReference type="SMART" id="SM00387">
    <property type="entry name" value="HATPase_c"/>
    <property type="match status" value="1"/>
</dbReference>
<organism evidence="12 13">
    <name type="scientific">Promicromonospora alba</name>
    <dbReference type="NCBI Taxonomy" id="1616110"/>
    <lineage>
        <taxon>Bacteria</taxon>
        <taxon>Bacillati</taxon>
        <taxon>Actinomycetota</taxon>
        <taxon>Actinomycetes</taxon>
        <taxon>Micrococcales</taxon>
        <taxon>Promicromonosporaceae</taxon>
        <taxon>Promicromonospora</taxon>
    </lineage>
</organism>
<feature type="transmembrane region" description="Helical" evidence="10">
    <location>
        <begin position="144"/>
        <end position="164"/>
    </location>
</feature>
<evidence type="ECO:0000256" key="4">
    <source>
        <dbReference type="ARBA" id="ARBA00022679"/>
    </source>
</evidence>
<dbReference type="SUPFAM" id="SSF55874">
    <property type="entry name" value="ATPase domain of HSP90 chaperone/DNA topoisomerase II/histidine kinase"/>
    <property type="match status" value="1"/>
</dbReference>
<evidence type="ECO:0000256" key="1">
    <source>
        <dbReference type="ARBA" id="ARBA00000085"/>
    </source>
</evidence>
<dbReference type="InterPro" id="IPR036890">
    <property type="entry name" value="HATPase_C_sf"/>
</dbReference>
<dbReference type="Gene3D" id="3.30.565.10">
    <property type="entry name" value="Histidine kinase-like ATPase, C-terminal domain"/>
    <property type="match status" value="1"/>
</dbReference>
<feature type="compositionally biased region" description="Basic and acidic residues" evidence="9">
    <location>
        <begin position="429"/>
        <end position="439"/>
    </location>
</feature>
<feature type="transmembrane region" description="Helical" evidence="10">
    <location>
        <begin position="24"/>
        <end position="43"/>
    </location>
</feature>
<evidence type="ECO:0000256" key="7">
    <source>
        <dbReference type="ARBA" id="ARBA00022840"/>
    </source>
</evidence>
<evidence type="ECO:0000259" key="11">
    <source>
        <dbReference type="SMART" id="SM00387"/>
    </source>
</evidence>
<keyword evidence="6 12" id="KW-0418">Kinase</keyword>
<sequence>MSRTAELLAPITKVVLAEDRRGDVITAVGLLAIALALDALGLVRTSWSGLAGVSSWWFVAPAVVGCTALVWRRFYPLGALGVVTVAFAADVALGGSVGLLVVLWEALYAVHLHGRPAARRVTAIGVGAASLASMIVVGEATGEARFAILAGLQAVTLLVMPMWWGANVRQGRELTASAHELARLERERGTALLSLSEAARHDAVRAERTSVARDLHDVVASHLSAITITSGAALAGAPEPERDRAALRSIRAESLASLQDMQAMIRVLSAGDTGVTAHSSDLLAAPRVAQLPPVLEQVRLAGLDLAVADPGGVLSGDAVLPAAVDHAVYRVVRESLTNVLKHGGARVEVRVAAADTLELEVSDDGVRPGSATRDPADVGEGTGLGLVSMRERVESLGGSFAAGPAEDPSGGGTDSAGWRVRAVLPLPDRVPDRAPDRVAADSAPSDRAIPGLHA</sequence>
<comment type="caution">
    <text evidence="12">The sequence shown here is derived from an EMBL/GenBank/DDBJ whole genome shotgun (WGS) entry which is preliminary data.</text>
</comment>
<keyword evidence="7" id="KW-0067">ATP-binding</keyword>
<evidence type="ECO:0000256" key="10">
    <source>
        <dbReference type="SAM" id="Phobius"/>
    </source>
</evidence>
<reference evidence="13" key="1">
    <citation type="journal article" date="2019" name="Int. J. Syst. Evol. Microbiol.">
        <title>The Global Catalogue of Microorganisms (GCM) 10K type strain sequencing project: providing services to taxonomists for standard genome sequencing and annotation.</title>
        <authorList>
            <consortium name="The Broad Institute Genomics Platform"/>
            <consortium name="The Broad Institute Genome Sequencing Center for Infectious Disease"/>
            <person name="Wu L."/>
            <person name="Ma J."/>
        </authorList>
    </citation>
    <scope>NUCLEOTIDE SEQUENCE [LARGE SCALE GENOMIC DNA]</scope>
    <source>
        <strain evidence="13">CCUG 42722</strain>
    </source>
</reference>
<dbReference type="PANTHER" id="PTHR24421:SF10">
    <property type="entry name" value="NITRATE_NITRITE SENSOR PROTEIN NARQ"/>
    <property type="match status" value="1"/>
</dbReference>
<name>A0ABV9HPV3_9MICO</name>
<dbReference type="Pfam" id="PF02518">
    <property type="entry name" value="HATPase_c"/>
    <property type="match status" value="1"/>
</dbReference>
<keyword evidence="5" id="KW-0547">Nucleotide-binding</keyword>
<evidence type="ECO:0000256" key="9">
    <source>
        <dbReference type="SAM" id="MobiDB-lite"/>
    </source>
</evidence>
<evidence type="ECO:0000313" key="12">
    <source>
        <dbReference type="EMBL" id="MFC4632234.1"/>
    </source>
</evidence>
<dbReference type="EMBL" id="JBHSFI010000012">
    <property type="protein sequence ID" value="MFC4632234.1"/>
    <property type="molecule type" value="Genomic_DNA"/>
</dbReference>
<feature type="transmembrane region" description="Helical" evidence="10">
    <location>
        <begin position="121"/>
        <end position="138"/>
    </location>
</feature>
<evidence type="ECO:0000256" key="8">
    <source>
        <dbReference type="ARBA" id="ARBA00023012"/>
    </source>
</evidence>
<keyword evidence="4" id="KW-0808">Transferase</keyword>
<evidence type="ECO:0000256" key="3">
    <source>
        <dbReference type="ARBA" id="ARBA00022553"/>
    </source>
</evidence>
<dbReference type="InterPro" id="IPR003594">
    <property type="entry name" value="HATPase_dom"/>
</dbReference>
<keyword evidence="10" id="KW-0472">Membrane</keyword>
<feature type="transmembrane region" description="Helical" evidence="10">
    <location>
        <begin position="50"/>
        <end position="71"/>
    </location>
</feature>
<keyword evidence="10" id="KW-0812">Transmembrane</keyword>
<keyword evidence="3" id="KW-0597">Phosphoprotein</keyword>
<keyword evidence="10" id="KW-1133">Transmembrane helix</keyword>
<keyword evidence="8" id="KW-0902">Two-component regulatory system</keyword>
<feature type="region of interest" description="Disordered" evidence="9">
    <location>
        <begin position="398"/>
        <end position="454"/>
    </location>
</feature>
<dbReference type="Gene3D" id="1.20.5.1930">
    <property type="match status" value="1"/>
</dbReference>
<evidence type="ECO:0000256" key="2">
    <source>
        <dbReference type="ARBA" id="ARBA00012438"/>
    </source>
</evidence>
<gene>
    <name evidence="12" type="ORF">ACFO6V_28600</name>
</gene>
<evidence type="ECO:0000256" key="6">
    <source>
        <dbReference type="ARBA" id="ARBA00022777"/>
    </source>
</evidence>
<proteinExistence type="predicted"/>
<dbReference type="Proteomes" id="UP001596011">
    <property type="component" value="Unassembled WGS sequence"/>
</dbReference>
<comment type="catalytic activity">
    <reaction evidence="1">
        <text>ATP + protein L-histidine = ADP + protein N-phospho-L-histidine.</text>
        <dbReference type="EC" id="2.7.13.3"/>
    </reaction>
</comment>
<accession>A0ABV9HPV3</accession>
<feature type="region of interest" description="Disordered" evidence="9">
    <location>
        <begin position="363"/>
        <end position="382"/>
    </location>
</feature>
<protein>
    <recommendedName>
        <fullName evidence="2">histidine kinase</fullName>
        <ecNumber evidence="2">2.7.13.3</ecNumber>
    </recommendedName>
</protein>
<dbReference type="InterPro" id="IPR011712">
    <property type="entry name" value="Sig_transdc_His_kin_sub3_dim/P"/>
</dbReference>
<feature type="transmembrane region" description="Helical" evidence="10">
    <location>
        <begin position="77"/>
        <end position="109"/>
    </location>
</feature>
<dbReference type="InterPro" id="IPR050482">
    <property type="entry name" value="Sensor_HK_TwoCompSys"/>
</dbReference>
<evidence type="ECO:0000256" key="5">
    <source>
        <dbReference type="ARBA" id="ARBA00022741"/>
    </source>
</evidence>
<dbReference type="Pfam" id="PF07730">
    <property type="entry name" value="HisKA_3"/>
    <property type="match status" value="1"/>
</dbReference>
<dbReference type="GO" id="GO:0016301">
    <property type="term" value="F:kinase activity"/>
    <property type="evidence" value="ECO:0007669"/>
    <property type="project" value="UniProtKB-KW"/>
</dbReference>
<dbReference type="RefSeq" id="WP_377142658.1">
    <property type="nucleotide sequence ID" value="NZ_JBHSFI010000012.1"/>
</dbReference>
<dbReference type="EC" id="2.7.13.3" evidence="2"/>
<keyword evidence="13" id="KW-1185">Reference proteome</keyword>